<dbReference type="InterPro" id="IPR001764">
    <property type="entry name" value="Glyco_hydro_3_N"/>
</dbReference>
<dbReference type="InterPro" id="IPR002772">
    <property type="entry name" value="Glyco_hydro_3_C"/>
</dbReference>
<dbReference type="FunFam" id="2.60.40.10:FF:000495">
    <property type="entry name" value="Periplasmic beta-glucosidase"/>
    <property type="match status" value="1"/>
</dbReference>
<evidence type="ECO:0000256" key="1">
    <source>
        <dbReference type="ARBA" id="ARBA00000448"/>
    </source>
</evidence>
<feature type="domain" description="PA14" evidence="7">
    <location>
        <begin position="459"/>
        <end position="617"/>
    </location>
</feature>
<dbReference type="PANTHER" id="PTHR42715:SF3">
    <property type="entry name" value="BETA-GLUCOSIDASE B-RELATED"/>
    <property type="match status" value="1"/>
</dbReference>
<dbReference type="InterPro" id="IPR050288">
    <property type="entry name" value="Cellulose_deg_GH3"/>
</dbReference>
<evidence type="ECO:0000256" key="5">
    <source>
        <dbReference type="ARBA" id="ARBA00023295"/>
    </source>
</evidence>
<dbReference type="InterPro" id="IPR036962">
    <property type="entry name" value="Glyco_hydro_3_N_sf"/>
</dbReference>
<evidence type="ECO:0000256" key="3">
    <source>
        <dbReference type="ARBA" id="ARBA00012744"/>
    </source>
</evidence>
<gene>
    <name evidence="8" type="ORF">B9479_007817</name>
</gene>
<dbReference type="Proteomes" id="UP000322245">
    <property type="component" value="Unassembled WGS sequence"/>
</dbReference>
<dbReference type="InterPro" id="IPR037524">
    <property type="entry name" value="PA14/GLEYA"/>
</dbReference>
<name>A0A5D3ALE2_9TREE</name>
<dbReference type="InterPro" id="IPR017853">
    <property type="entry name" value="GH"/>
</dbReference>
<evidence type="ECO:0000259" key="7">
    <source>
        <dbReference type="PROSITE" id="PS51820"/>
    </source>
</evidence>
<dbReference type="PANTHER" id="PTHR42715">
    <property type="entry name" value="BETA-GLUCOSIDASE"/>
    <property type="match status" value="1"/>
</dbReference>
<organism evidence="8 9">
    <name type="scientific">Cryptococcus floricola</name>
    <dbReference type="NCBI Taxonomy" id="2591691"/>
    <lineage>
        <taxon>Eukaryota</taxon>
        <taxon>Fungi</taxon>
        <taxon>Dikarya</taxon>
        <taxon>Basidiomycota</taxon>
        <taxon>Agaricomycotina</taxon>
        <taxon>Tremellomycetes</taxon>
        <taxon>Tremellales</taxon>
        <taxon>Cryptococcaceae</taxon>
        <taxon>Cryptococcus</taxon>
    </lineage>
</organism>
<comment type="caution">
    <text evidence="8">The sequence shown here is derived from an EMBL/GenBank/DDBJ whole genome shotgun (WGS) entry which is preliminary data.</text>
</comment>
<feature type="signal peptide" evidence="6">
    <location>
        <begin position="1"/>
        <end position="31"/>
    </location>
</feature>
<keyword evidence="6" id="KW-0732">Signal</keyword>
<evidence type="ECO:0000256" key="2">
    <source>
        <dbReference type="ARBA" id="ARBA00005336"/>
    </source>
</evidence>
<dbReference type="Gene3D" id="2.60.40.10">
    <property type="entry name" value="Immunoglobulins"/>
    <property type="match status" value="1"/>
</dbReference>
<dbReference type="SUPFAM" id="SSF51445">
    <property type="entry name" value="(Trans)glycosidases"/>
    <property type="match status" value="1"/>
</dbReference>
<dbReference type="GO" id="GO:0009251">
    <property type="term" value="P:glucan catabolic process"/>
    <property type="evidence" value="ECO:0007669"/>
    <property type="project" value="TreeGrafter"/>
</dbReference>
<dbReference type="Gene3D" id="3.40.50.1700">
    <property type="entry name" value="Glycoside hydrolase family 3 C-terminal domain"/>
    <property type="match status" value="1"/>
</dbReference>
<dbReference type="AlphaFoldDB" id="A0A5D3ALE2"/>
<dbReference type="InterPro" id="IPR036881">
    <property type="entry name" value="Glyco_hydro_3_C_sf"/>
</dbReference>
<sequence length="901" mass="97184">MARPVRLRAAPQRRFAASSVLELFLVARAAAAPTEVHLSAIALDLKTMPVAIKDTKPATPAKMKLLDVEEVLGRLSLPDKVALLSGKDNWHTKDFVALGVPSLRLSDGPNGCRGTKFFEGVPAASFPCATGLASSWDIELLDKVGAAIGEECRAKGVHVLLAPTVNQHRTPLNGRGFESFSEDPLLSGKLAGGFIRGCQATGVAAALKHLVCNDQETKRYSISAEVDERTLREIYLKPFEIAIREANPWLVMTSYNRLNGLHCSETKRLISGILRDEWGFAGAVVSDWHGTYSTDEAIHAGLDLEMPGPSIIRGPALLRMVTCGKVTEDEITERARQVLRLVNRCIPSGIPSMAQERENPDPALDTLRESAASAVVLLKNDTNTLPISRTARRIAVIGPNAGRACIFGGGSAELRPTYSVSPLEGIRKAAGSACDVVYAAGCDAHKLTPLLGERMTNSRGAMGFDISFYNEPPDQHRKAIHSLSTCNSNMFFNDNLPDSLDRACYATITGHFTPERSGVYEFGIGALGVVDMYIDDVLFIDNTTNPTPGELFYGKGSREETSEAHLQAGIAYSIRLEYASPSASTSFVGPLALSSRGGVRFGGYLKLSPEEHLREAVELAQSADAVVLVAGLNSEFETEGFDRADMALPPASLNLIEKILASRPDTIICVQSGTPVEMPFASQTSSLIQLFYNGNEIGNGLADVLFGDVNPSAKLPFTIPKKLKDYASHAGSADMPGDSSFPGKDGKVYYQEGVFMGYRQFVSGGPEPAFAFGHGLSYSDFSYTSCQISRSVMSSNSNTIVRCTITNIGSTPGREIVQIYVSAPLSSISRPSRELRGFAKTKLLQPGESQVVSIRLDQEAFAYYGEKGWTVEKGEYQVLVGASSVDIRETISVTIEEDFGF</sequence>
<dbReference type="Pfam" id="PF14310">
    <property type="entry name" value="Fn3-like"/>
    <property type="match status" value="1"/>
</dbReference>
<comment type="similarity">
    <text evidence="2">Belongs to the glycosyl hydrolase 3 family.</text>
</comment>
<reference evidence="8 9" key="1">
    <citation type="submission" date="2017-05" db="EMBL/GenBank/DDBJ databases">
        <title>The Genome Sequence of Tsuchiyaea wingfieldii DSM 27421.</title>
        <authorList>
            <person name="Cuomo C."/>
            <person name="Passer A."/>
            <person name="Billmyre B."/>
            <person name="Heitman J."/>
        </authorList>
    </citation>
    <scope>NUCLEOTIDE SEQUENCE [LARGE SCALE GENOMIC DNA]</scope>
    <source>
        <strain evidence="8 9">DSM 27421</strain>
    </source>
</reference>
<dbReference type="Pfam" id="PF07691">
    <property type="entry name" value="PA14"/>
    <property type="match status" value="1"/>
</dbReference>
<dbReference type="SUPFAM" id="SSF52279">
    <property type="entry name" value="Beta-D-glucan exohydrolase, C-terminal domain"/>
    <property type="match status" value="1"/>
</dbReference>
<dbReference type="Gene3D" id="3.20.20.300">
    <property type="entry name" value="Glycoside hydrolase, family 3, N-terminal domain"/>
    <property type="match status" value="1"/>
</dbReference>
<proteinExistence type="inferred from homology"/>
<evidence type="ECO:0000256" key="4">
    <source>
        <dbReference type="ARBA" id="ARBA00022801"/>
    </source>
</evidence>
<dbReference type="GO" id="GO:0008422">
    <property type="term" value="F:beta-glucosidase activity"/>
    <property type="evidence" value="ECO:0007669"/>
    <property type="project" value="UniProtKB-EC"/>
</dbReference>
<protein>
    <recommendedName>
        <fullName evidence="3">beta-glucosidase</fullName>
        <ecNumber evidence="3">3.2.1.21</ecNumber>
    </recommendedName>
</protein>
<keyword evidence="5" id="KW-0326">Glycosidase</keyword>
<dbReference type="EMBL" id="NIDF01000210">
    <property type="protein sequence ID" value="TYJ51602.1"/>
    <property type="molecule type" value="Genomic_DNA"/>
</dbReference>
<dbReference type="InterPro" id="IPR013783">
    <property type="entry name" value="Ig-like_fold"/>
</dbReference>
<dbReference type="PROSITE" id="PS51820">
    <property type="entry name" value="PA14"/>
    <property type="match status" value="1"/>
</dbReference>
<keyword evidence="9" id="KW-1185">Reference proteome</keyword>
<evidence type="ECO:0000313" key="8">
    <source>
        <dbReference type="EMBL" id="TYJ51602.1"/>
    </source>
</evidence>
<dbReference type="EC" id="3.2.1.21" evidence="3"/>
<comment type="catalytic activity">
    <reaction evidence="1">
        <text>Hydrolysis of terminal, non-reducing beta-D-glucosyl residues with release of beta-D-glucose.</text>
        <dbReference type="EC" id="3.2.1.21"/>
    </reaction>
</comment>
<feature type="chain" id="PRO_5022926337" description="beta-glucosidase" evidence="6">
    <location>
        <begin position="32"/>
        <end position="901"/>
    </location>
</feature>
<dbReference type="InterPro" id="IPR026891">
    <property type="entry name" value="Fn3-like"/>
</dbReference>
<keyword evidence="4" id="KW-0378">Hydrolase</keyword>
<dbReference type="PRINTS" id="PR00133">
    <property type="entry name" value="GLHYDRLASE3"/>
</dbReference>
<evidence type="ECO:0000256" key="6">
    <source>
        <dbReference type="SAM" id="SignalP"/>
    </source>
</evidence>
<dbReference type="Pfam" id="PF01915">
    <property type="entry name" value="Glyco_hydro_3_C"/>
    <property type="match status" value="1"/>
</dbReference>
<dbReference type="Pfam" id="PF00933">
    <property type="entry name" value="Glyco_hydro_3"/>
    <property type="match status" value="1"/>
</dbReference>
<dbReference type="SMART" id="SM01217">
    <property type="entry name" value="Fn3_like"/>
    <property type="match status" value="1"/>
</dbReference>
<dbReference type="SMART" id="SM00758">
    <property type="entry name" value="PA14"/>
    <property type="match status" value="1"/>
</dbReference>
<dbReference type="InterPro" id="IPR011658">
    <property type="entry name" value="PA14_dom"/>
</dbReference>
<evidence type="ECO:0000313" key="9">
    <source>
        <dbReference type="Proteomes" id="UP000322245"/>
    </source>
</evidence>
<accession>A0A5D3ALE2</accession>
<dbReference type="Gene3D" id="2.60.120.260">
    <property type="entry name" value="Galactose-binding domain-like"/>
    <property type="match status" value="1"/>
</dbReference>